<dbReference type="Gene3D" id="1.10.443.10">
    <property type="entry name" value="Intergrase catalytic core"/>
    <property type="match status" value="1"/>
</dbReference>
<keyword evidence="4" id="KW-0233">DNA recombination</keyword>
<protein>
    <submittedName>
        <fullName evidence="8">Site-specific integrase</fullName>
    </submittedName>
</protein>
<organism evidence="8 9">
    <name type="scientific">Selenomonas dianae</name>
    <dbReference type="NCBI Taxonomy" id="135079"/>
    <lineage>
        <taxon>Bacteria</taxon>
        <taxon>Bacillati</taxon>
        <taxon>Bacillota</taxon>
        <taxon>Negativicutes</taxon>
        <taxon>Selenomonadales</taxon>
        <taxon>Selenomonadaceae</taxon>
        <taxon>Selenomonas</taxon>
    </lineage>
</organism>
<gene>
    <name evidence="8" type="ORF">GCM10008919_06110</name>
</gene>
<keyword evidence="2" id="KW-0229">DNA integration</keyword>
<dbReference type="PROSITE" id="PS51900">
    <property type="entry name" value="CB"/>
    <property type="match status" value="1"/>
</dbReference>
<proteinExistence type="inferred from homology"/>
<evidence type="ECO:0000259" key="6">
    <source>
        <dbReference type="PROSITE" id="PS51898"/>
    </source>
</evidence>
<dbReference type="InterPro" id="IPR011010">
    <property type="entry name" value="DNA_brk_join_enz"/>
</dbReference>
<evidence type="ECO:0000256" key="2">
    <source>
        <dbReference type="ARBA" id="ARBA00022908"/>
    </source>
</evidence>
<dbReference type="PANTHER" id="PTHR30349:SF64">
    <property type="entry name" value="PROPHAGE INTEGRASE INTD-RELATED"/>
    <property type="match status" value="1"/>
</dbReference>
<feature type="domain" description="Core-binding (CB)" evidence="7">
    <location>
        <begin position="65"/>
        <end position="151"/>
    </location>
</feature>
<dbReference type="RefSeq" id="WP_304987990.1">
    <property type="nucleotide sequence ID" value="NZ_BAAACR010000002.1"/>
</dbReference>
<evidence type="ECO:0000256" key="4">
    <source>
        <dbReference type="ARBA" id="ARBA00023172"/>
    </source>
</evidence>
<dbReference type="InterPro" id="IPR044068">
    <property type="entry name" value="CB"/>
</dbReference>
<keyword evidence="9" id="KW-1185">Reference proteome</keyword>
<evidence type="ECO:0000256" key="1">
    <source>
        <dbReference type="ARBA" id="ARBA00008857"/>
    </source>
</evidence>
<dbReference type="Pfam" id="PF14659">
    <property type="entry name" value="Phage_int_SAM_3"/>
    <property type="match status" value="1"/>
</dbReference>
<dbReference type="InterPro" id="IPR004107">
    <property type="entry name" value="Integrase_SAM-like_N"/>
</dbReference>
<dbReference type="EMBL" id="BAAACR010000002">
    <property type="protein sequence ID" value="GAA0205577.1"/>
    <property type="molecule type" value="Genomic_DNA"/>
</dbReference>
<feature type="domain" description="Tyr recombinase" evidence="6">
    <location>
        <begin position="176"/>
        <end position="393"/>
    </location>
</feature>
<evidence type="ECO:0000256" key="3">
    <source>
        <dbReference type="ARBA" id="ARBA00023125"/>
    </source>
</evidence>
<comment type="similarity">
    <text evidence="1">Belongs to the 'phage' integrase family.</text>
</comment>
<dbReference type="Pfam" id="PF00589">
    <property type="entry name" value="Phage_integrase"/>
    <property type="match status" value="2"/>
</dbReference>
<dbReference type="PANTHER" id="PTHR30349">
    <property type="entry name" value="PHAGE INTEGRASE-RELATED"/>
    <property type="match status" value="1"/>
</dbReference>
<sequence>MAKKATIRTRKRGSTYSYSFDAGKNPTTGKRRAIEKGGYATEQEAYDAGVAAYADWKSGNIGITSERVRLRDYLTAWLENVMRPNVTRGTYHNYSSVIRVRIIPLLGDLHVQDIRPRDVDTWMKRLAKRGLSKRSLSLSKSILSLALKYAVYPAELILSNPCTDIRVPRSAPAKIVERTIITGEQFHALMEKFPRGHKYHIPLILAYHTGARIGEVLGLMWDDVDMQNQRIYIRRQLATVGAKRQCYFADPKTRTSTREIYMDEILMTELTHWKRVQTENELRFGNAYQRVYETAERSLYTAPKIETPPTGFHLCPLVCTDKFGLPIYYMALHGRLRSLGLNSHSFRHTHATKLIEAGANPIDVAARLGHADVSITQNLYAHDTEEMQRATAALFAQIVDK</sequence>
<dbReference type="PROSITE" id="PS51898">
    <property type="entry name" value="TYR_RECOMBINASE"/>
    <property type="match status" value="1"/>
</dbReference>
<dbReference type="InterPro" id="IPR010998">
    <property type="entry name" value="Integrase_recombinase_N"/>
</dbReference>
<dbReference type="InterPro" id="IPR013762">
    <property type="entry name" value="Integrase-like_cat_sf"/>
</dbReference>
<evidence type="ECO:0000313" key="8">
    <source>
        <dbReference type="EMBL" id="GAA0205577.1"/>
    </source>
</evidence>
<name>A0ABN0SXW0_9FIRM</name>
<evidence type="ECO:0000313" key="9">
    <source>
        <dbReference type="Proteomes" id="UP001500399"/>
    </source>
</evidence>
<dbReference type="Proteomes" id="UP001500399">
    <property type="component" value="Unassembled WGS sequence"/>
</dbReference>
<dbReference type="InterPro" id="IPR050090">
    <property type="entry name" value="Tyrosine_recombinase_XerCD"/>
</dbReference>
<dbReference type="Gene3D" id="1.10.150.130">
    <property type="match status" value="1"/>
</dbReference>
<dbReference type="InterPro" id="IPR002104">
    <property type="entry name" value="Integrase_catalytic"/>
</dbReference>
<evidence type="ECO:0000256" key="5">
    <source>
        <dbReference type="PROSITE-ProRule" id="PRU01248"/>
    </source>
</evidence>
<dbReference type="Pfam" id="PF14657">
    <property type="entry name" value="Arm-DNA-bind_4"/>
    <property type="match status" value="1"/>
</dbReference>
<dbReference type="SUPFAM" id="SSF56349">
    <property type="entry name" value="DNA breaking-rejoining enzymes"/>
    <property type="match status" value="1"/>
</dbReference>
<keyword evidence="3 5" id="KW-0238">DNA-binding</keyword>
<reference evidence="8 9" key="1">
    <citation type="journal article" date="2019" name="Int. J. Syst. Evol. Microbiol.">
        <title>The Global Catalogue of Microorganisms (GCM) 10K type strain sequencing project: providing services to taxonomists for standard genome sequencing and annotation.</title>
        <authorList>
            <consortium name="The Broad Institute Genomics Platform"/>
            <consortium name="The Broad Institute Genome Sequencing Center for Infectious Disease"/>
            <person name="Wu L."/>
            <person name="Ma J."/>
        </authorList>
    </citation>
    <scope>NUCLEOTIDE SEQUENCE [LARGE SCALE GENOMIC DNA]</scope>
    <source>
        <strain evidence="8 9">JCM 8542</strain>
    </source>
</reference>
<dbReference type="CDD" id="cd01189">
    <property type="entry name" value="INT_ICEBs1_C_like"/>
    <property type="match status" value="1"/>
</dbReference>
<accession>A0ABN0SXW0</accession>
<comment type="caution">
    <text evidence="8">The sequence shown here is derived from an EMBL/GenBank/DDBJ whole genome shotgun (WGS) entry which is preliminary data.</text>
</comment>
<evidence type="ECO:0000259" key="7">
    <source>
        <dbReference type="PROSITE" id="PS51900"/>
    </source>
</evidence>
<dbReference type="InterPro" id="IPR028259">
    <property type="entry name" value="AP2-like_int_N"/>
</dbReference>